<dbReference type="Pfam" id="PF03795">
    <property type="entry name" value="YCII"/>
    <property type="match status" value="1"/>
</dbReference>
<dbReference type="RefSeq" id="WP_045104894.1">
    <property type="nucleotide sequence ID" value="NZ_LN681225.1"/>
</dbReference>
<dbReference type="PANTHER" id="PTHR37828:SF1">
    <property type="entry name" value="YCII-RELATED DOMAIN-CONTAINING PROTEIN"/>
    <property type="match status" value="1"/>
</dbReference>
<dbReference type="OrthoDB" id="9814407at2"/>
<evidence type="ECO:0000259" key="2">
    <source>
        <dbReference type="Pfam" id="PF03795"/>
    </source>
</evidence>
<dbReference type="InterPro" id="IPR005545">
    <property type="entry name" value="YCII"/>
</dbReference>
<dbReference type="EMBL" id="LN681225">
    <property type="protein sequence ID" value="CEK09342.1"/>
    <property type="molecule type" value="Genomic_DNA"/>
</dbReference>
<evidence type="ECO:0000256" key="1">
    <source>
        <dbReference type="ARBA" id="ARBA00007689"/>
    </source>
</evidence>
<evidence type="ECO:0000313" key="4">
    <source>
        <dbReference type="Proteomes" id="UP000032803"/>
    </source>
</evidence>
<dbReference type="PANTHER" id="PTHR37828">
    <property type="entry name" value="GSR2449 PROTEIN"/>
    <property type="match status" value="1"/>
</dbReference>
<keyword evidence="4" id="KW-1185">Reference proteome</keyword>
<dbReference type="InterPro" id="IPR011008">
    <property type="entry name" value="Dimeric_a/b-barrel"/>
</dbReference>
<dbReference type="Gene3D" id="3.30.70.1060">
    <property type="entry name" value="Dimeric alpha+beta barrel"/>
    <property type="match status" value="1"/>
</dbReference>
<dbReference type="STRING" id="449.LHA_0230"/>
<comment type="similarity">
    <text evidence="1">Belongs to the YciI family.</text>
</comment>
<dbReference type="Proteomes" id="UP000032803">
    <property type="component" value="Chromosome I"/>
</dbReference>
<feature type="domain" description="YCII-related" evidence="2">
    <location>
        <begin position="1"/>
        <end position="82"/>
    </location>
</feature>
<dbReference type="HOGENOM" id="CLU_110355_6_1_6"/>
<accession>A0A0A8UQH2</accession>
<dbReference type="SUPFAM" id="SSF54909">
    <property type="entry name" value="Dimeric alpha+beta barrel"/>
    <property type="match status" value="1"/>
</dbReference>
<dbReference type="KEGG" id="lha:LHA_0230"/>
<sequence>MFIVQLFYKTPISEVDKYLQAHREFLDYYYKKGLLVASGPMKPRTGGIIIAATSDREHLESILKRDPYYLAEITDYQIIEFTPVKHCEELKDLIQKTEGKLC</sequence>
<proteinExistence type="inferred from homology"/>
<dbReference type="PATRIC" id="fig|449.7.peg.933"/>
<organism evidence="3 4">
    <name type="scientific">Legionella hackeliae</name>
    <dbReference type="NCBI Taxonomy" id="449"/>
    <lineage>
        <taxon>Bacteria</taxon>
        <taxon>Pseudomonadati</taxon>
        <taxon>Pseudomonadota</taxon>
        <taxon>Gammaproteobacteria</taxon>
        <taxon>Legionellales</taxon>
        <taxon>Legionellaceae</taxon>
        <taxon>Legionella</taxon>
    </lineage>
</organism>
<evidence type="ECO:0000313" key="3">
    <source>
        <dbReference type="EMBL" id="CEK09342.1"/>
    </source>
</evidence>
<gene>
    <name evidence="3" type="ORF">LHA_0230</name>
</gene>
<name>A0A0A8UQH2_LEGHA</name>
<reference evidence="4" key="1">
    <citation type="submission" date="2014-09" db="EMBL/GenBank/DDBJ databases">
        <authorList>
            <person name="Gomez-Valero L."/>
        </authorList>
    </citation>
    <scope>NUCLEOTIDE SEQUENCE [LARGE SCALE GENOMIC DNA]</scope>
    <source>
        <strain evidence="4">ATCC35250</strain>
    </source>
</reference>
<dbReference type="AlphaFoldDB" id="A0A0A8UQH2"/>
<protein>
    <recommendedName>
        <fullName evidence="2">YCII-related domain-containing protein</fullName>
    </recommendedName>
</protein>